<dbReference type="RefSeq" id="WP_266068586.1">
    <property type="nucleotide sequence ID" value="NZ_JAPJDA010000005.1"/>
</dbReference>
<proteinExistence type="predicted"/>
<keyword evidence="2" id="KW-1185">Reference proteome</keyword>
<name>A0A9X3I0X4_9FLAO</name>
<dbReference type="SUPFAM" id="SSF160574">
    <property type="entry name" value="BT0923-like"/>
    <property type="match status" value="1"/>
</dbReference>
<dbReference type="Proteomes" id="UP001148482">
    <property type="component" value="Unassembled WGS sequence"/>
</dbReference>
<reference evidence="1" key="1">
    <citation type="submission" date="2022-11" db="EMBL/GenBank/DDBJ databases">
        <title>Salinimicrobium profundisediminis sp. nov., isolated from deep-sea sediment of the Mariana Trench.</title>
        <authorList>
            <person name="Fu H."/>
        </authorList>
    </citation>
    <scope>NUCLEOTIDE SEQUENCE</scope>
    <source>
        <strain evidence="1">MT39</strain>
    </source>
</reference>
<accession>A0A9X3I0X4</accession>
<evidence type="ECO:0000313" key="1">
    <source>
        <dbReference type="EMBL" id="MCX2837367.1"/>
    </source>
</evidence>
<dbReference type="EMBL" id="JAPJDA010000005">
    <property type="protein sequence ID" value="MCX2837367.1"/>
    <property type="molecule type" value="Genomic_DNA"/>
</dbReference>
<protein>
    <recommendedName>
        <fullName evidence="3">Nicotinate-nucleotide adenylyltransferase</fullName>
    </recommendedName>
</protein>
<dbReference type="AlphaFoldDB" id="A0A9X3I0X4"/>
<evidence type="ECO:0000313" key="2">
    <source>
        <dbReference type="Proteomes" id="UP001148482"/>
    </source>
</evidence>
<evidence type="ECO:0008006" key="3">
    <source>
        <dbReference type="Google" id="ProtNLM"/>
    </source>
</evidence>
<comment type="caution">
    <text evidence="1">The sequence shown here is derived from an EMBL/GenBank/DDBJ whole genome shotgun (WGS) entry which is preliminary data.</text>
</comment>
<gene>
    <name evidence="1" type="ORF">OQ279_04320</name>
</gene>
<sequence>MKNLIFGMFLFGFIATGNSQILLEETKIEYQPVSLALDRKSHQLSIELPEKLSGEFQQNPLAFMKTRFNVQKFLKDNEETDYDAFEVFFKSKKGYLKASFNKTGDLISSNQKFKNIPLPQDVRLEVFRLHRNAMIEGTKYTAFSKGWDITKEIYRIKIKDGDKTRRVRINRNNDQLSLAGF</sequence>
<organism evidence="1 2">
    <name type="scientific">Salinimicrobium profundisediminis</name>
    <dbReference type="NCBI Taxonomy" id="2994553"/>
    <lineage>
        <taxon>Bacteria</taxon>
        <taxon>Pseudomonadati</taxon>
        <taxon>Bacteroidota</taxon>
        <taxon>Flavobacteriia</taxon>
        <taxon>Flavobacteriales</taxon>
        <taxon>Flavobacteriaceae</taxon>
        <taxon>Salinimicrobium</taxon>
    </lineage>
</organism>